<evidence type="ECO:0000256" key="3">
    <source>
        <dbReference type="ARBA" id="ARBA00022825"/>
    </source>
</evidence>
<dbReference type="InterPro" id="IPR001254">
    <property type="entry name" value="Trypsin_dom"/>
</dbReference>
<dbReference type="SMART" id="SM00020">
    <property type="entry name" value="Tryp_SPc"/>
    <property type="match status" value="1"/>
</dbReference>
<keyword evidence="9" id="KW-1185">Reference proteome</keyword>
<dbReference type="PROSITE" id="PS00134">
    <property type="entry name" value="TRYPSIN_HIS"/>
    <property type="match status" value="1"/>
</dbReference>
<dbReference type="PANTHER" id="PTHR24271:SF87">
    <property type="entry name" value="ARGININE ESTERASE-LIKE-RELATED"/>
    <property type="match status" value="1"/>
</dbReference>
<dbReference type="InterPro" id="IPR009003">
    <property type="entry name" value="Peptidase_S1_PA"/>
</dbReference>
<keyword evidence="10" id="KW-1267">Proteomics identification</keyword>
<protein>
    <submittedName>
        <fullName evidence="8">Complement factor D-like protein</fullName>
    </submittedName>
</protein>
<comment type="caution">
    <text evidence="8">The sequence shown here is derived from an EMBL/GenBank/DDBJ whole genome shotgun (WGS) entry which is preliminary data.</text>
</comment>
<proteinExistence type="evidence at protein level"/>
<keyword evidence="6" id="KW-0732">Signal</keyword>
<keyword evidence="4" id="KW-1015">Disulfide bond</keyword>
<sequence>MTIISLLLLASLLPHLTFTAHVDVGIVNGTEAKPHSRPYMVSIQRSRRHICGGFLISDRFVMTAAHCWKTNQKLTTVFGAHDLTKNEGSVRIEVKSYHKHPDFNINTFQNDIMLLRLEKEVEQNDNVKMISIPTQEGDIKPDSACSVAGWGRLSLKGKESKRLMEADVKIMNNSECKNKWKNYYSASQMMCVYRNGGSCSGDSGGPLVCGDTAVGVTSFGGPKVCNSRKRPEVYAKISAHLPWIHSIIGNVK</sequence>
<keyword evidence="2 5" id="KW-0378">Hydrolase</keyword>
<keyword evidence="1 5" id="KW-0645">Protease</keyword>
<dbReference type="InterPro" id="IPR033116">
    <property type="entry name" value="TRYPSIN_SER"/>
</dbReference>
<accession>A0A498NGT6</accession>
<dbReference type="InterPro" id="IPR043504">
    <property type="entry name" value="Peptidase_S1_PA_chymotrypsin"/>
</dbReference>
<organism evidence="8 9">
    <name type="scientific">Labeo rohita</name>
    <name type="common">Indian major carp</name>
    <name type="synonym">Cyprinus rohita</name>
    <dbReference type="NCBI Taxonomy" id="84645"/>
    <lineage>
        <taxon>Eukaryota</taxon>
        <taxon>Metazoa</taxon>
        <taxon>Chordata</taxon>
        <taxon>Craniata</taxon>
        <taxon>Vertebrata</taxon>
        <taxon>Euteleostomi</taxon>
        <taxon>Actinopterygii</taxon>
        <taxon>Neopterygii</taxon>
        <taxon>Teleostei</taxon>
        <taxon>Ostariophysi</taxon>
        <taxon>Cypriniformes</taxon>
        <taxon>Cyprinidae</taxon>
        <taxon>Labeoninae</taxon>
        <taxon>Labeonini</taxon>
        <taxon>Labeo</taxon>
    </lineage>
</organism>
<evidence type="ECO:0000256" key="4">
    <source>
        <dbReference type="ARBA" id="ARBA00023157"/>
    </source>
</evidence>
<dbReference type="AlphaFoldDB" id="A0A498NGT6"/>
<evidence type="ECO:0000313" key="9">
    <source>
        <dbReference type="Proteomes" id="UP000290572"/>
    </source>
</evidence>
<evidence type="ECO:0000256" key="1">
    <source>
        <dbReference type="ARBA" id="ARBA00022670"/>
    </source>
</evidence>
<dbReference type="PANTHER" id="PTHR24271">
    <property type="entry name" value="KALLIKREIN-RELATED"/>
    <property type="match status" value="1"/>
</dbReference>
<dbReference type="STRING" id="84645.A0A498NGT6"/>
<dbReference type="GO" id="GO:0006508">
    <property type="term" value="P:proteolysis"/>
    <property type="evidence" value="ECO:0007669"/>
    <property type="project" value="UniProtKB-KW"/>
</dbReference>
<dbReference type="InterPro" id="IPR001314">
    <property type="entry name" value="Peptidase_S1A"/>
</dbReference>
<feature type="chain" id="PRO_5019782901" evidence="6">
    <location>
        <begin position="20"/>
        <end position="252"/>
    </location>
</feature>
<dbReference type="PROSITE" id="PS50240">
    <property type="entry name" value="TRYPSIN_DOM"/>
    <property type="match status" value="1"/>
</dbReference>
<dbReference type="SUPFAM" id="SSF50494">
    <property type="entry name" value="Trypsin-like serine proteases"/>
    <property type="match status" value="1"/>
</dbReference>
<dbReference type="FunFam" id="2.40.10.10:FF:000034">
    <property type="entry name" value="Eupolytin"/>
    <property type="match status" value="1"/>
</dbReference>
<evidence type="ECO:0000256" key="2">
    <source>
        <dbReference type="ARBA" id="ARBA00022801"/>
    </source>
</evidence>
<dbReference type="PRINTS" id="PR00722">
    <property type="entry name" value="CHYMOTRYPSIN"/>
</dbReference>
<feature type="signal peptide" evidence="6">
    <location>
        <begin position="1"/>
        <end position="19"/>
    </location>
</feature>
<dbReference type="InterPro" id="IPR018114">
    <property type="entry name" value="TRYPSIN_HIS"/>
</dbReference>
<evidence type="ECO:0007829" key="10">
    <source>
        <dbReference type="PeptideAtlas" id="A0A498NGT6"/>
    </source>
</evidence>
<evidence type="ECO:0000256" key="6">
    <source>
        <dbReference type="SAM" id="SignalP"/>
    </source>
</evidence>
<keyword evidence="3 5" id="KW-0720">Serine protease</keyword>
<evidence type="ECO:0000313" key="8">
    <source>
        <dbReference type="EMBL" id="RXN31072.1"/>
    </source>
</evidence>
<reference evidence="8 9" key="1">
    <citation type="submission" date="2018-03" db="EMBL/GenBank/DDBJ databases">
        <title>Draft genome sequence of Rohu Carp (Labeo rohita).</title>
        <authorList>
            <person name="Das P."/>
            <person name="Kushwaha B."/>
            <person name="Joshi C.G."/>
            <person name="Kumar D."/>
            <person name="Nagpure N.S."/>
            <person name="Sahoo L."/>
            <person name="Das S.P."/>
            <person name="Bit A."/>
            <person name="Patnaik S."/>
            <person name="Meher P.K."/>
            <person name="Jayasankar P."/>
            <person name="Koringa P.G."/>
            <person name="Patel N.V."/>
            <person name="Hinsu A.T."/>
            <person name="Kumar R."/>
            <person name="Pandey M."/>
            <person name="Agarwal S."/>
            <person name="Srivastava S."/>
            <person name="Singh M."/>
            <person name="Iquebal M.A."/>
            <person name="Jaiswal S."/>
            <person name="Angadi U.B."/>
            <person name="Kumar N."/>
            <person name="Raza M."/>
            <person name="Shah T.M."/>
            <person name="Rai A."/>
            <person name="Jena J.K."/>
        </authorList>
    </citation>
    <scope>NUCLEOTIDE SEQUENCE [LARGE SCALE GENOMIC DNA]</scope>
    <source>
        <strain evidence="8">DASCIFA01</strain>
        <tissue evidence="8">Testis</tissue>
    </source>
</reference>
<feature type="domain" description="Peptidase S1" evidence="7">
    <location>
        <begin position="26"/>
        <end position="249"/>
    </location>
</feature>
<dbReference type="Proteomes" id="UP000290572">
    <property type="component" value="Unassembled WGS sequence"/>
</dbReference>
<dbReference type="GO" id="GO:0004252">
    <property type="term" value="F:serine-type endopeptidase activity"/>
    <property type="evidence" value="ECO:0007669"/>
    <property type="project" value="InterPro"/>
</dbReference>
<dbReference type="EMBL" id="QBIY01011522">
    <property type="protein sequence ID" value="RXN31072.1"/>
    <property type="molecule type" value="Genomic_DNA"/>
</dbReference>
<dbReference type="PROSITE" id="PS00135">
    <property type="entry name" value="TRYPSIN_SER"/>
    <property type="match status" value="1"/>
</dbReference>
<evidence type="ECO:0000256" key="5">
    <source>
        <dbReference type="RuleBase" id="RU363034"/>
    </source>
</evidence>
<evidence type="ECO:0000259" key="7">
    <source>
        <dbReference type="PROSITE" id="PS50240"/>
    </source>
</evidence>
<dbReference type="Pfam" id="PF00089">
    <property type="entry name" value="Trypsin"/>
    <property type="match status" value="1"/>
</dbReference>
<dbReference type="Gene3D" id="2.40.10.10">
    <property type="entry name" value="Trypsin-like serine proteases"/>
    <property type="match status" value="1"/>
</dbReference>
<dbReference type="CDD" id="cd00190">
    <property type="entry name" value="Tryp_SPc"/>
    <property type="match status" value="1"/>
</dbReference>
<name>A0A498NGT6_LABRO</name>
<gene>
    <name evidence="8" type="ORF">ROHU_017308</name>
</gene>